<reference evidence="2" key="1">
    <citation type="journal article" date="2020" name="Nature">
        <title>Giant virus diversity and host interactions through global metagenomics.</title>
        <authorList>
            <person name="Schulz F."/>
            <person name="Roux S."/>
            <person name="Paez-Espino D."/>
            <person name="Jungbluth S."/>
            <person name="Walsh D.A."/>
            <person name="Denef V.J."/>
            <person name="McMahon K.D."/>
            <person name="Konstantinidis K.T."/>
            <person name="Eloe-Fadrosh E.A."/>
            <person name="Kyrpides N.C."/>
            <person name="Woyke T."/>
        </authorList>
    </citation>
    <scope>NUCLEOTIDE SEQUENCE</scope>
    <source>
        <strain evidence="2">GVMAG-M-3300009180-45</strain>
    </source>
</reference>
<dbReference type="AlphaFoldDB" id="A0A6C0F4M9"/>
<protein>
    <submittedName>
        <fullName evidence="2">Uncharacterized protein</fullName>
    </submittedName>
</protein>
<keyword evidence="1" id="KW-0472">Membrane</keyword>
<sequence length="52" mass="6149">MQETLFVIATVVFAYVHLFNKIAGMYFDTDRTLTLQDLYRRVVPPTDFHIQL</sequence>
<accession>A0A6C0F4M9</accession>
<organism evidence="2">
    <name type="scientific">viral metagenome</name>
    <dbReference type="NCBI Taxonomy" id="1070528"/>
    <lineage>
        <taxon>unclassified sequences</taxon>
        <taxon>metagenomes</taxon>
        <taxon>organismal metagenomes</taxon>
    </lineage>
</organism>
<dbReference type="EMBL" id="MN739023">
    <property type="protein sequence ID" value="QHT35593.1"/>
    <property type="molecule type" value="Genomic_DNA"/>
</dbReference>
<evidence type="ECO:0000313" key="2">
    <source>
        <dbReference type="EMBL" id="QHT35593.1"/>
    </source>
</evidence>
<keyword evidence="1" id="KW-0812">Transmembrane</keyword>
<feature type="transmembrane region" description="Helical" evidence="1">
    <location>
        <begin position="6"/>
        <end position="27"/>
    </location>
</feature>
<proteinExistence type="predicted"/>
<name>A0A6C0F4M9_9ZZZZ</name>
<keyword evidence="1" id="KW-1133">Transmembrane helix</keyword>
<evidence type="ECO:0000256" key="1">
    <source>
        <dbReference type="SAM" id="Phobius"/>
    </source>
</evidence>